<dbReference type="PANTHER" id="PTHR46847">
    <property type="entry name" value="D-ALLOSE-BINDING PERIPLASMIC PROTEIN-RELATED"/>
    <property type="match status" value="1"/>
</dbReference>
<dbReference type="InterPro" id="IPR028082">
    <property type="entry name" value="Peripla_BP_I"/>
</dbReference>
<dbReference type="InterPro" id="IPR025997">
    <property type="entry name" value="SBP_2_dom"/>
</dbReference>
<keyword evidence="7" id="KW-1185">Reference proteome</keyword>
<evidence type="ECO:0000313" key="7">
    <source>
        <dbReference type="Proteomes" id="UP000604730"/>
    </source>
</evidence>
<keyword evidence="4" id="KW-0472">Membrane</keyword>
<comment type="caution">
    <text evidence="6">The sequence shown here is derived from an EMBL/GenBank/DDBJ whole genome shotgun (WGS) entry which is preliminary data.</text>
</comment>
<evidence type="ECO:0000259" key="5">
    <source>
        <dbReference type="Pfam" id="PF13407"/>
    </source>
</evidence>
<dbReference type="PANTHER" id="PTHR46847:SF1">
    <property type="entry name" value="D-ALLOSE-BINDING PERIPLASMIC PROTEIN-RELATED"/>
    <property type="match status" value="1"/>
</dbReference>
<keyword evidence="4" id="KW-1133">Transmembrane helix</keyword>
<evidence type="ECO:0000256" key="2">
    <source>
        <dbReference type="ARBA" id="ARBA00007639"/>
    </source>
</evidence>
<dbReference type="Pfam" id="PF13407">
    <property type="entry name" value="Peripla_BP_4"/>
    <property type="match status" value="1"/>
</dbReference>
<dbReference type="Proteomes" id="UP000604730">
    <property type="component" value="Unassembled WGS sequence"/>
</dbReference>
<protein>
    <submittedName>
        <fullName evidence="6">Sugar ABC transporter substrate-binding protein</fullName>
    </submittedName>
</protein>
<feature type="transmembrane region" description="Helical" evidence="4">
    <location>
        <begin position="12"/>
        <end position="33"/>
    </location>
</feature>
<dbReference type="SUPFAM" id="SSF53822">
    <property type="entry name" value="Periplasmic binding protein-like I"/>
    <property type="match status" value="1"/>
</dbReference>
<keyword evidence="4" id="KW-0812">Transmembrane</keyword>
<evidence type="ECO:0000313" key="6">
    <source>
        <dbReference type="EMBL" id="MBK5898688.1"/>
    </source>
</evidence>
<reference evidence="6 7" key="1">
    <citation type="submission" date="2021-01" db="EMBL/GenBank/DDBJ databases">
        <title>Isolation and description of Catonella massiliensis sp. nov., a novel Catonella species, isolated from a stable periodontitis subject.</title>
        <authorList>
            <person name="Antezack A."/>
            <person name="Boxberger M."/>
            <person name="La Scola B."/>
            <person name="Monnet-Corti V."/>
        </authorList>
    </citation>
    <scope>NUCLEOTIDE SEQUENCE [LARGE SCALE GENOMIC DNA]</scope>
    <source>
        <strain evidence="6 7">Marseille-Q4567</strain>
    </source>
</reference>
<dbReference type="EMBL" id="JAEPRJ010000001">
    <property type="protein sequence ID" value="MBK5898688.1"/>
    <property type="molecule type" value="Genomic_DNA"/>
</dbReference>
<evidence type="ECO:0000256" key="3">
    <source>
        <dbReference type="ARBA" id="ARBA00022729"/>
    </source>
</evidence>
<comment type="similarity">
    <text evidence="2">Belongs to the bacterial solute-binding protein 2 family.</text>
</comment>
<feature type="domain" description="Periplasmic binding protein" evidence="5">
    <location>
        <begin position="49"/>
        <end position="299"/>
    </location>
</feature>
<dbReference type="RefSeq" id="WP_208430090.1">
    <property type="nucleotide sequence ID" value="NZ_JAEPRJ010000001.1"/>
</dbReference>
<evidence type="ECO:0000256" key="1">
    <source>
        <dbReference type="ARBA" id="ARBA00004196"/>
    </source>
</evidence>
<evidence type="ECO:0000256" key="4">
    <source>
        <dbReference type="SAM" id="Phobius"/>
    </source>
</evidence>
<sequence length="325" mass="36212">MINNVRTYLKDWIIPIISGAILFSVLIGLKITYNSIHKHVPRVFGATYMTMNNPYFSVLNESLREVIEANGDILLTRDPAQSQDRQNQQILEMIDEGIEVLFANPVDSKTIEPALEACKKAKVAVFVVDTEVQDTDNVVSVIQSDNYKAGELVAEDMMKRLPQGANIVLLSHYSVQSTQVRREGFLDKIKGHTEYKIVANSYNSSEIEVANMEMDKIIKSGVKIDVVFGNNDPTAVGALAALEVNKLTEKGIMVYGVDGSPYAKQLISKGYMVGTAAQHPIIMGRTAADTAYKYLKNKKVEKNITIDVDMVTKENMDKTNINEWQ</sequence>
<gene>
    <name evidence="6" type="ORF">JJN12_13045</name>
</gene>
<accession>A0ABS1J575</accession>
<proteinExistence type="inferred from homology"/>
<comment type="subcellular location">
    <subcellularLocation>
        <location evidence="1">Cell envelope</location>
    </subcellularLocation>
</comment>
<keyword evidence="3" id="KW-0732">Signal</keyword>
<dbReference type="CDD" id="cd19971">
    <property type="entry name" value="PBP1_ABC_sugar_binding-like"/>
    <property type="match status" value="1"/>
</dbReference>
<dbReference type="Gene3D" id="3.40.50.2300">
    <property type="match status" value="2"/>
</dbReference>
<organism evidence="6 7">
    <name type="scientific">Catonella massiliensis</name>
    <dbReference type="NCBI Taxonomy" id="2799636"/>
    <lineage>
        <taxon>Bacteria</taxon>
        <taxon>Bacillati</taxon>
        <taxon>Bacillota</taxon>
        <taxon>Clostridia</taxon>
        <taxon>Lachnospirales</taxon>
        <taxon>Lachnospiraceae</taxon>
        <taxon>Catonella</taxon>
    </lineage>
</organism>
<name>A0ABS1J575_9FIRM</name>